<dbReference type="PROSITE" id="PS50866">
    <property type="entry name" value="GOLD"/>
    <property type="match status" value="1"/>
</dbReference>
<dbReference type="HOGENOM" id="CLU_1085693_0_0_1"/>
<evidence type="ECO:0000256" key="9">
    <source>
        <dbReference type="RuleBase" id="RU003827"/>
    </source>
</evidence>
<evidence type="ECO:0000256" key="8">
    <source>
        <dbReference type="ARBA" id="ARBA00023136"/>
    </source>
</evidence>
<name>H2ZET5_CIOSA</name>
<dbReference type="SUPFAM" id="SSF101576">
    <property type="entry name" value="Supernatant protein factor (SPF), C-terminal domain"/>
    <property type="match status" value="1"/>
</dbReference>
<dbReference type="Proteomes" id="UP000007875">
    <property type="component" value="Unassembled WGS sequence"/>
</dbReference>
<organism evidence="13 14">
    <name type="scientific">Ciona savignyi</name>
    <name type="common">Pacific transparent sea squirt</name>
    <dbReference type="NCBI Taxonomy" id="51511"/>
    <lineage>
        <taxon>Eukaryota</taxon>
        <taxon>Metazoa</taxon>
        <taxon>Chordata</taxon>
        <taxon>Tunicata</taxon>
        <taxon>Ascidiacea</taxon>
        <taxon>Phlebobranchia</taxon>
        <taxon>Cionidae</taxon>
        <taxon>Ciona</taxon>
    </lineage>
</organism>
<comment type="subcellular location">
    <subcellularLocation>
        <location evidence="1">Endoplasmic reticulum membrane</location>
        <topology evidence="1">Single-pass type I membrane protein</topology>
    </subcellularLocation>
    <subcellularLocation>
        <location evidence="2">Endoplasmic reticulum-Golgi intermediate compartment membrane</location>
        <topology evidence="2">Single-pass type I membrane protein</topology>
    </subcellularLocation>
    <subcellularLocation>
        <location evidence="3">Golgi apparatus</location>
        <location evidence="3">cis-Golgi network membrane</location>
        <topology evidence="3">Single-pass type I membrane protein</topology>
    </subcellularLocation>
    <subcellularLocation>
        <location evidence="9">Membrane</location>
        <topology evidence="9">Single-pass type I membrane protein</topology>
    </subcellularLocation>
</comment>
<dbReference type="InterPro" id="IPR015720">
    <property type="entry name" value="Emp24-like"/>
</dbReference>
<dbReference type="AlphaFoldDB" id="H2ZET5"/>
<evidence type="ECO:0000256" key="4">
    <source>
        <dbReference type="ARBA" id="ARBA00007104"/>
    </source>
</evidence>
<keyword evidence="6 11" id="KW-0732">Signal</keyword>
<sequence>MFLNRILFVLVLVELVHAQEERDEHAEKPLAALHLPDDRFLQKHEIPDEHHSEMEVYNSDFAKSFFTPLMKGSLIHEFITKLTVGRSSTECFFEGCDAGSEIIFGFEMNTGAHMTNNGLLECYAKTPNGTVVNAKTLGPTDENSLTVICSDTGDYEFCLDNSKDRLSSKVVTMHILAVHRSEYWGFHLQKGQDDKAGSLNYKLYDRMFQLTTDISSARLYLEGHWTAHERDWDLINTNYEFVNYFSLTAVCLFVIVGYVQTLSIKRMFNLKDTTASGKSSLRL</sequence>
<evidence type="ECO:0000259" key="12">
    <source>
        <dbReference type="PROSITE" id="PS50866"/>
    </source>
</evidence>
<reference evidence="14" key="1">
    <citation type="submission" date="2003-08" db="EMBL/GenBank/DDBJ databases">
        <authorList>
            <person name="Birren B."/>
            <person name="Nusbaum C."/>
            <person name="Abebe A."/>
            <person name="Abouelleil A."/>
            <person name="Adekoya E."/>
            <person name="Ait-zahra M."/>
            <person name="Allen N."/>
            <person name="Allen T."/>
            <person name="An P."/>
            <person name="Anderson M."/>
            <person name="Anderson S."/>
            <person name="Arachchi H."/>
            <person name="Armbruster J."/>
            <person name="Bachantsang P."/>
            <person name="Baldwin J."/>
            <person name="Barry A."/>
            <person name="Bayul T."/>
            <person name="Blitshsteyn B."/>
            <person name="Bloom T."/>
            <person name="Blye J."/>
            <person name="Boguslavskiy L."/>
            <person name="Borowsky M."/>
            <person name="Boukhgalter B."/>
            <person name="Brunache A."/>
            <person name="Butler J."/>
            <person name="Calixte N."/>
            <person name="Calvo S."/>
            <person name="Camarata J."/>
            <person name="Campo K."/>
            <person name="Chang J."/>
            <person name="Cheshatsang Y."/>
            <person name="Citroen M."/>
            <person name="Collymore A."/>
            <person name="Considine T."/>
            <person name="Cook A."/>
            <person name="Cooke P."/>
            <person name="Corum B."/>
            <person name="Cuomo C."/>
            <person name="David R."/>
            <person name="Dawoe T."/>
            <person name="Degray S."/>
            <person name="Dodge S."/>
            <person name="Dooley K."/>
            <person name="Dorje P."/>
            <person name="Dorjee K."/>
            <person name="Dorris L."/>
            <person name="Duffey N."/>
            <person name="Dupes A."/>
            <person name="Elkins T."/>
            <person name="Engels R."/>
            <person name="Erickson J."/>
            <person name="Farina A."/>
            <person name="Faro S."/>
            <person name="Ferreira P."/>
            <person name="Fischer H."/>
            <person name="Fitzgerald M."/>
            <person name="Foley K."/>
            <person name="Gage D."/>
            <person name="Galagan J."/>
            <person name="Gearin G."/>
            <person name="Gnerre S."/>
            <person name="Gnirke A."/>
            <person name="Goyette A."/>
            <person name="Graham J."/>
            <person name="Grandbois E."/>
            <person name="Gyaltsen K."/>
            <person name="Hafez N."/>
            <person name="Hagopian D."/>
            <person name="Hagos B."/>
            <person name="Hall J."/>
            <person name="Hatcher B."/>
            <person name="Heller A."/>
            <person name="Higgins H."/>
            <person name="Honan T."/>
            <person name="Horn A."/>
            <person name="Houde N."/>
            <person name="Hughes L."/>
            <person name="Hulme W."/>
            <person name="Husby E."/>
            <person name="Iliev I."/>
            <person name="Jaffe D."/>
            <person name="Jones C."/>
            <person name="Kamal M."/>
            <person name="Kamat A."/>
            <person name="Kamvysselis M."/>
            <person name="Karlsson E."/>
            <person name="Kells C."/>
            <person name="Kieu A."/>
            <person name="Kisner P."/>
            <person name="Kodira C."/>
            <person name="Kulbokas E."/>
            <person name="Labutti K."/>
            <person name="Lama D."/>
            <person name="Landers T."/>
            <person name="Leger J."/>
            <person name="Levine S."/>
            <person name="Lewis D."/>
            <person name="Lewis T."/>
            <person name="Lindblad-toh K."/>
            <person name="Liu X."/>
            <person name="Lokyitsang T."/>
            <person name="Lokyitsang Y."/>
            <person name="Lucien O."/>
            <person name="Lui A."/>
            <person name="Ma L.J."/>
            <person name="Mabbitt R."/>
            <person name="Macdonald J."/>
            <person name="Maclean C."/>
            <person name="Major J."/>
            <person name="Manning J."/>
            <person name="Marabella R."/>
            <person name="Maru K."/>
            <person name="Matthews C."/>
            <person name="Mauceli E."/>
            <person name="Mccarthy M."/>
            <person name="Mcdonough S."/>
            <person name="Mcghee T."/>
            <person name="Meldrim J."/>
            <person name="Meneus L."/>
            <person name="Mesirov J."/>
            <person name="Mihalev A."/>
            <person name="Mihova T."/>
            <person name="Mikkelsen T."/>
            <person name="Mlenga V."/>
            <person name="Moru K."/>
            <person name="Mozes J."/>
            <person name="Mulrain L."/>
            <person name="Munson G."/>
            <person name="Naylor J."/>
            <person name="Newes C."/>
            <person name="Nguyen C."/>
            <person name="Nguyen N."/>
            <person name="Nguyen T."/>
            <person name="Nicol R."/>
            <person name="Nielsen C."/>
            <person name="Nizzari M."/>
            <person name="Norbu C."/>
            <person name="Norbu N."/>
            <person name="O'donnell P."/>
            <person name="Okoawo O."/>
            <person name="O'leary S."/>
            <person name="Omotosho B."/>
            <person name="O'neill K."/>
            <person name="Osman S."/>
            <person name="Parker S."/>
            <person name="Perrin D."/>
            <person name="Phunkhang P."/>
            <person name="Piqani B."/>
            <person name="Purcell S."/>
            <person name="Rachupka T."/>
            <person name="Ramasamy U."/>
            <person name="Rameau R."/>
            <person name="Ray V."/>
            <person name="Raymond C."/>
            <person name="Retta R."/>
            <person name="Richardson S."/>
            <person name="Rise C."/>
            <person name="Rodriguez J."/>
            <person name="Rogers J."/>
            <person name="Rogov P."/>
            <person name="Rutman M."/>
            <person name="Schupbach R."/>
            <person name="Seaman C."/>
            <person name="Settipalli S."/>
            <person name="Sharpe T."/>
            <person name="Sheridan J."/>
            <person name="Sherpa N."/>
            <person name="Shi J."/>
            <person name="Smirnov S."/>
            <person name="Smith C."/>
            <person name="Sougnez C."/>
            <person name="Spencer B."/>
            <person name="Stalker J."/>
            <person name="Stange-thomann N."/>
            <person name="Stavropoulos S."/>
            <person name="Stetson K."/>
            <person name="Stone C."/>
            <person name="Stone S."/>
            <person name="Stubbs M."/>
            <person name="Talamas J."/>
            <person name="Tchuinga P."/>
            <person name="Tenzing P."/>
            <person name="Tesfaye S."/>
            <person name="Theodore J."/>
            <person name="Thoulutsang Y."/>
            <person name="Topham K."/>
            <person name="Towey S."/>
            <person name="Tsamla T."/>
            <person name="Tsomo N."/>
            <person name="Vallee D."/>
            <person name="Vassiliev H."/>
            <person name="Venkataraman V."/>
            <person name="Vinson J."/>
            <person name="Vo A."/>
            <person name="Wade C."/>
            <person name="Wang S."/>
            <person name="Wangchuk T."/>
            <person name="Wangdi T."/>
            <person name="Whittaker C."/>
            <person name="Wilkinson J."/>
            <person name="Wu Y."/>
            <person name="Wyman D."/>
            <person name="Yadav S."/>
            <person name="Yang S."/>
            <person name="Yang X."/>
            <person name="Yeager S."/>
            <person name="Yee E."/>
            <person name="Young G."/>
            <person name="Zainoun J."/>
            <person name="Zembeck L."/>
            <person name="Zimmer A."/>
            <person name="Zody M."/>
            <person name="Lander E."/>
        </authorList>
    </citation>
    <scope>NUCLEOTIDE SEQUENCE [LARGE SCALE GENOMIC DNA]</scope>
</reference>
<accession>H2ZET5</accession>
<evidence type="ECO:0000256" key="10">
    <source>
        <dbReference type="SAM" id="Phobius"/>
    </source>
</evidence>
<evidence type="ECO:0000313" key="13">
    <source>
        <dbReference type="Ensembl" id="ENSCSAVP00000016101.1"/>
    </source>
</evidence>
<evidence type="ECO:0000256" key="1">
    <source>
        <dbReference type="ARBA" id="ARBA00004115"/>
    </source>
</evidence>
<evidence type="ECO:0000256" key="5">
    <source>
        <dbReference type="ARBA" id="ARBA00022692"/>
    </source>
</evidence>
<dbReference type="GO" id="GO:0033116">
    <property type="term" value="C:endoplasmic reticulum-Golgi intermediate compartment membrane"/>
    <property type="evidence" value="ECO:0007669"/>
    <property type="project" value="UniProtKB-SubCell"/>
</dbReference>
<keyword evidence="8 10" id="KW-0472">Membrane</keyword>
<feature type="chain" id="PRO_5003578939" description="GOLD domain-containing protein" evidence="11">
    <location>
        <begin position="19"/>
        <end position="283"/>
    </location>
</feature>
<evidence type="ECO:0000256" key="7">
    <source>
        <dbReference type="ARBA" id="ARBA00022989"/>
    </source>
</evidence>
<evidence type="ECO:0000256" key="6">
    <source>
        <dbReference type="ARBA" id="ARBA00022729"/>
    </source>
</evidence>
<dbReference type="InterPro" id="IPR036598">
    <property type="entry name" value="GOLD_dom_sf"/>
</dbReference>
<evidence type="ECO:0000256" key="11">
    <source>
        <dbReference type="SAM" id="SignalP"/>
    </source>
</evidence>
<dbReference type="GO" id="GO:0005794">
    <property type="term" value="C:Golgi apparatus"/>
    <property type="evidence" value="ECO:0007669"/>
    <property type="project" value="UniProtKB-SubCell"/>
</dbReference>
<dbReference type="STRING" id="51511.ENSCSAVP00000016101"/>
<reference evidence="13" key="2">
    <citation type="submission" date="2025-08" db="UniProtKB">
        <authorList>
            <consortium name="Ensembl"/>
        </authorList>
    </citation>
    <scope>IDENTIFICATION</scope>
</reference>
<proteinExistence type="inferred from homology"/>
<dbReference type="InterPro" id="IPR009038">
    <property type="entry name" value="GOLD_dom"/>
</dbReference>
<comment type="similarity">
    <text evidence="4 9">Belongs to the EMP24/GP25L family.</text>
</comment>
<feature type="signal peptide" evidence="11">
    <location>
        <begin position="1"/>
        <end position="18"/>
    </location>
</feature>
<evidence type="ECO:0000256" key="2">
    <source>
        <dbReference type="ARBA" id="ARBA00004151"/>
    </source>
</evidence>
<dbReference type="GO" id="GO:0005789">
    <property type="term" value="C:endoplasmic reticulum membrane"/>
    <property type="evidence" value="ECO:0007669"/>
    <property type="project" value="UniProtKB-SubCell"/>
</dbReference>
<keyword evidence="7 10" id="KW-1133">Transmembrane helix</keyword>
<dbReference type="SMART" id="SM01190">
    <property type="entry name" value="EMP24_GP25L"/>
    <property type="match status" value="1"/>
</dbReference>
<reference evidence="13" key="3">
    <citation type="submission" date="2025-09" db="UniProtKB">
        <authorList>
            <consortium name="Ensembl"/>
        </authorList>
    </citation>
    <scope>IDENTIFICATION</scope>
</reference>
<keyword evidence="14" id="KW-1185">Reference proteome</keyword>
<protein>
    <recommendedName>
        <fullName evidence="12">GOLD domain-containing protein</fullName>
    </recommendedName>
</protein>
<dbReference type="InParanoid" id="H2ZET5"/>
<feature type="transmembrane region" description="Helical" evidence="10">
    <location>
        <begin position="241"/>
        <end position="259"/>
    </location>
</feature>
<evidence type="ECO:0000313" key="14">
    <source>
        <dbReference type="Proteomes" id="UP000007875"/>
    </source>
</evidence>
<feature type="domain" description="GOLD" evidence="12">
    <location>
        <begin position="89"/>
        <end position="177"/>
    </location>
</feature>
<keyword evidence="5 9" id="KW-0812">Transmembrane</keyword>
<dbReference type="OMA" id="NESETFM"/>
<dbReference type="Ensembl" id="ENSCSAVT00000016281.1">
    <property type="protein sequence ID" value="ENSCSAVP00000016101.1"/>
    <property type="gene ID" value="ENSCSAVG00000009477.1"/>
</dbReference>
<dbReference type="Pfam" id="PF01105">
    <property type="entry name" value="EMP24_GP25L"/>
    <property type="match status" value="1"/>
</dbReference>
<evidence type="ECO:0000256" key="3">
    <source>
        <dbReference type="ARBA" id="ARBA00004619"/>
    </source>
</evidence>
<dbReference type="PANTHER" id="PTHR22811">
    <property type="entry name" value="TRANSMEMBRANE EMP24 DOMAIN-CONTAINING PROTEIN"/>
    <property type="match status" value="1"/>
</dbReference>